<sequence>HQEIYCTVAFTLATTVKNQISSRIPSGNFRNVGTNLFANG</sequence>
<reference evidence="1" key="1">
    <citation type="submission" date="2021-06" db="EMBL/GenBank/DDBJ databases">
        <authorList>
            <person name="Kallberg Y."/>
            <person name="Tangrot J."/>
            <person name="Rosling A."/>
        </authorList>
    </citation>
    <scope>NUCLEOTIDE SEQUENCE</scope>
    <source>
        <strain evidence="1">87-6 pot B 2015</strain>
    </source>
</reference>
<evidence type="ECO:0000313" key="2">
    <source>
        <dbReference type="Proteomes" id="UP000789375"/>
    </source>
</evidence>
<proteinExistence type="predicted"/>
<protein>
    <submittedName>
        <fullName evidence="1">6796_t:CDS:1</fullName>
    </submittedName>
</protein>
<organism evidence="1 2">
    <name type="scientific">Funneliformis mosseae</name>
    <name type="common">Endomycorrhizal fungus</name>
    <name type="synonym">Glomus mosseae</name>
    <dbReference type="NCBI Taxonomy" id="27381"/>
    <lineage>
        <taxon>Eukaryota</taxon>
        <taxon>Fungi</taxon>
        <taxon>Fungi incertae sedis</taxon>
        <taxon>Mucoromycota</taxon>
        <taxon>Glomeromycotina</taxon>
        <taxon>Glomeromycetes</taxon>
        <taxon>Glomerales</taxon>
        <taxon>Glomeraceae</taxon>
        <taxon>Funneliformis</taxon>
    </lineage>
</organism>
<dbReference type="Proteomes" id="UP000789375">
    <property type="component" value="Unassembled WGS sequence"/>
</dbReference>
<dbReference type="AlphaFoldDB" id="A0A9N9NIT9"/>
<evidence type="ECO:0000313" key="1">
    <source>
        <dbReference type="EMBL" id="CAG8741796.1"/>
    </source>
</evidence>
<keyword evidence="2" id="KW-1185">Reference proteome</keyword>
<accession>A0A9N9NIT9</accession>
<dbReference type="EMBL" id="CAJVPP010020983">
    <property type="protein sequence ID" value="CAG8741796.1"/>
    <property type="molecule type" value="Genomic_DNA"/>
</dbReference>
<comment type="caution">
    <text evidence="1">The sequence shown here is derived from an EMBL/GenBank/DDBJ whole genome shotgun (WGS) entry which is preliminary data.</text>
</comment>
<name>A0A9N9NIT9_FUNMO</name>
<gene>
    <name evidence="1" type="ORF">FMOSSE_LOCUS16198</name>
</gene>
<feature type="non-terminal residue" evidence="1">
    <location>
        <position position="40"/>
    </location>
</feature>